<comment type="similarity">
    <text evidence="3">Belongs to the CASC3 family.</text>
</comment>
<dbReference type="GO" id="GO:0006397">
    <property type="term" value="P:mRNA processing"/>
    <property type="evidence" value="ECO:0007669"/>
    <property type="project" value="UniProtKB-KW"/>
</dbReference>
<comment type="caution">
    <text evidence="15">The sequence shown here is derived from an EMBL/GenBank/DDBJ whole genome shotgun (WGS) entry which is preliminary data.</text>
</comment>
<evidence type="ECO:0000256" key="9">
    <source>
        <dbReference type="ARBA" id="ARBA00022884"/>
    </source>
</evidence>
<keyword evidence="6" id="KW-0507">mRNA processing</keyword>
<dbReference type="InterPro" id="IPR044796">
    <property type="entry name" value="MLN51_plant"/>
</dbReference>
<reference evidence="15 16" key="1">
    <citation type="journal article" date="2024" name="Nat. Commun.">
        <title>Phylogenomics reveals the evolutionary origins of lichenization in chlorophyte algae.</title>
        <authorList>
            <person name="Puginier C."/>
            <person name="Libourel C."/>
            <person name="Otte J."/>
            <person name="Skaloud P."/>
            <person name="Haon M."/>
            <person name="Grisel S."/>
            <person name="Petersen M."/>
            <person name="Berrin J.G."/>
            <person name="Delaux P.M."/>
            <person name="Dal Grande F."/>
            <person name="Keller J."/>
        </authorList>
    </citation>
    <scope>NUCLEOTIDE SEQUENCE [LARGE SCALE GENOMIC DNA]</scope>
    <source>
        <strain evidence="15 16">SAG 2043</strain>
    </source>
</reference>
<dbReference type="GO" id="GO:0051028">
    <property type="term" value="P:mRNA transport"/>
    <property type="evidence" value="ECO:0007669"/>
    <property type="project" value="UniProtKB-KW"/>
</dbReference>
<feature type="compositionally biased region" description="Gly residues" evidence="13">
    <location>
        <begin position="245"/>
        <end position="254"/>
    </location>
</feature>
<feature type="compositionally biased region" description="Pro residues" evidence="13">
    <location>
        <begin position="474"/>
        <end position="487"/>
    </location>
</feature>
<feature type="compositionally biased region" description="Basic residues" evidence="13">
    <location>
        <begin position="182"/>
        <end position="192"/>
    </location>
</feature>
<dbReference type="GO" id="GO:0003729">
    <property type="term" value="F:mRNA binding"/>
    <property type="evidence" value="ECO:0007669"/>
    <property type="project" value="InterPro"/>
</dbReference>
<proteinExistence type="inferred from homology"/>
<dbReference type="PANTHER" id="PTHR46837">
    <property type="entry name" value="PROTEIN MLN51 HOMOLOG"/>
    <property type="match status" value="1"/>
</dbReference>
<feature type="compositionally biased region" description="Basic and acidic residues" evidence="13">
    <location>
        <begin position="66"/>
        <end position="75"/>
    </location>
</feature>
<evidence type="ECO:0000256" key="2">
    <source>
        <dbReference type="ARBA" id="ARBA00004496"/>
    </source>
</evidence>
<keyword evidence="11" id="KW-0508">mRNA splicing</keyword>
<name>A0AAW1PET2_9CHLO</name>
<dbReference type="GO" id="GO:0000184">
    <property type="term" value="P:nuclear-transcribed mRNA catabolic process, nonsense-mediated decay"/>
    <property type="evidence" value="ECO:0007669"/>
    <property type="project" value="UniProtKB-KW"/>
</dbReference>
<keyword evidence="4" id="KW-0813">Transport</keyword>
<evidence type="ECO:0000256" key="7">
    <source>
        <dbReference type="ARBA" id="ARBA00022816"/>
    </source>
</evidence>
<dbReference type="InterPro" id="IPR018545">
    <property type="entry name" value="Btz_dom"/>
</dbReference>
<dbReference type="GO" id="GO:0035145">
    <property type="term" value="C:exon-exon junction complex"/>
    <property type="evidence" value="ECO:0007669"/>
    <property type="project" value="InterPro"/>
</dbReference>
<evidence type="ECO:0000256" key="11">
    <source>
        <dbReference type="ARBA" id="ARBA00023187"/>
    </source>
</evidence>
<gene>
    <name evidence="15" type="ORF">WJX72_008992</name>
</gene>
<keyword evidence="5" id="KW-0963">Cytoplasm</keyword>
<keyword evidence="10" id="KW-0866">Nonsense-mediated mRNA decay</keyword>
<dbReference type="PANTHER" id="PTHR46837:SF5">
    <property type="entry name" value="PROTEIN MLN51 HOMOLOG"/>
    <property type="match status" value="1"/>
</dbReference>
<comment type="subcellular location">
    <subcellularLocation>
        <location evidence="2">Cytoplasm</location>
    </subcellularLocation>
    <subcellularLocation>
        <location evidence="1">Nucleus</location>
    </subcellularLocation>
</comment>
<dbReference type="AlphaFoldDB" id="A0AAW1PET2"/>
<feature type="compositionally biased region" description="Low complexity" evidence="13">
    <location>
        <begin position="55"/>
        <end position="65"/>
    </location>
</feature>
<feature type="region of interest" description="Disordered" evidence="13">
    <location>
        <begin position="1"/>
        <end position="157"/>
    </location>
</feature>
<accession>A0AAW1PET2</accession>
<evidence type="ECO:0000256" key="4">
    <source>
        <dbReference type="ARBA" id="ARBA00022448"/>
    </source>
</evidence>
<dbReference type="Proteomes" id="UP001489004">
    <property type="component" value="Unassembled WGS sequence"/>
</dbReference>
<feature type="compositionally biased region" description="Low complexity" evidence="13">
    <location>
        <begin position="431"/>
        <end position="459"/>
    </location>
</feature>
<dbReference type="Pfam" id="PF09405">
    <property type="entry name" value="Btz"/>
    <property type="match status" value="1"/>
</dbReference>
<feature type="compositionally biased region" description="Low complexity" evidence="13">
    <location>
        <begin position="309"/>
        <end position="326"/>
    </location>
</feature>
<keyword evidence="12" id="KW-0539">Nucleus</keyword>
<feature type="compositionally biased region" description="Basic and acidic residues" evidence="13">
    <location>
        <begin position="127"/>
        <end position="157"/>
    </location>
</feature>
<evidence type="ECO:0000256" key="13">
    <source>
        <dbReference type="SAM" id="MobiDB-lite"/>
    </source>
</evidence>
<evidence type="ECO:0000256" key="3">
    <source>
        <dbReference type="ARBA" id="ARBA00009548"/>
    </source>
</evidence>
<protein>
    <recommendedName>
        <fullName evidence="14">Btz domain-containing protein</fullName>
    </recommendedName>
</protein>
<feature type="compositionally biased region" description="Acidic residues" evidence="13">
    <location>
        <begin position="76"/>
        <end position="103"/>
    </location>
</feature>
<evidence type="ECO:0000256" key="8">
    <source>
        <dbReference type="ARBA" id="ARBA00022845"/>
    </source>
</evidence>
<feature type="compositionally biased region" description="Low complexity" evidence="13">
    <location>
        <begin position="214"/>
        <end position="244"/>
    </location>
</feature>
<evidence type="ECO:0000313" key="15">
    <source>
        <dbReference type="EMBL" id="KAK9806968.1"/>
    </source>
</evidence>
<dbReference type="GO" id="GO:0005737">
    <property type="term" value="C:cytoplasm"/>
    <property type="evidence" value="ECO:0007669"/>
    <property type="project" value="UniProtKB-SubCell"/>
</dbReference>
<feature type="region of interest" description="Disordered" evidence="13">
    <location>
        <begin position="175"/>
        <end position="487"/>
    </location>
</feature>
<evidence type="ECO:0000259" key="14">
    <source>
        <dbReference type="Pfam" id="PF09405"/>
    </source>
</evidence>
<feature type="compositionally biased region" description="Basic and acidic residues" evidence="13">
    <location>
        <begin position="16"/>
        <end position="26"/>
    </location>
</feature>
<feature type="domain" description="Btz" evidence="14">
    <location>
        <begin position="87"/>
        <end position="170"/>
    </location>
</feature>
<dbReference type="EMBL" id="JALJOR010000013">
    <property type="protein sequence ID" value="KAK9806968.1"/>
    <property type="molecule type" value="Genomic_DNA"/>
</dbReference>
<evidence type="ECO:0000256" key="10">
    <source>
        <dbReference type="ARBA" id="ARBA00023161"/>
    </source>
</evidence>
<evidence type="ECO:0000313" key="16">
    <source>
        <dbReference type="Proteomes" id="UP001489004"/>
    </source>
</evidence>
<dbReference type="GO" id="GO:0006417">
    <property type="term" value="P:regulation of translation"/>
    <property type="evidence" value="ECO:0007669"/>
    <property type="project" value="UniProtKB-KW"/>
</dbReference>
<dbReference type="GO" id="GO:0008380">
    <property type="term" value="P:RNA splicing"/>
    <property type="evidence" value="ECO:0007669"/>
    <property type="project" value="UniProtKB-KW"/>
</dbReference>
<organism evidence="15 16">
    <name type="scientific">[Myrmecia] bisecta</name>
    <dbReference type="NCBI Taxonomy" id="41462"/>
    <lineage>
        <taxon>Eukaryota</taxon>
        <taxon>Viridiplantae</taxon>
        <taxon>Chlorophyta</taxon>
        <taxon>core chlorophytes</taxon>
        <taxon>Trebouxiophyceae</taxon>
        <taxon>Trebouxiales</taxon>
        <taxon>Trebouxiaceae</taxon>
        <taxon>Myrmecia</taxon>
    </lineage>
</organism>
<evidence type="ECO:0000256" key="12">
    <source>
        <dbReference type="ARBA" id="ARBA00023242"/>
    </source>
</evidence>
<sequence length="487" mass="50512">MEKRQVASDDEEDQFEDARPDEHDDTASEFSASEDEDDEVPAAARPAEALPTDLAAGTAAEQPAAAEREPEHSEAEEQEPAEDLTEDEEGFEGPEGGVEEEPEPEPRPPPRKKHLEPFDVPTSGDFWLHDDRMGGGEDAGKPAAKPKKEWEPSDDKWEHDRFHLLDLPPELDDYESSFERSRRGRGYGRGRGGRGGGGRFYEEDDRPPGYGMDSSNPVGVSGSAASAAGAGQTAGDWDSIAGAAPGAGTGGRGSGRGRGRRGSANGSRGRGHVQAPTEYWDQLQASAPNGRGGGRNGSRRGRGGGAAGRGAANGVANGAAAGAAASQLRTDAEEWPAEEWPGLPQAEQPSDFKSAVEDATAGMTKLNVGAKDYEPGGAEGQGDQSYQADAGYADTPTSYQQSPAFVPGPMQQGVAAPTLQPPVKRPIAIQAPPGAADPGLPAAEGASQADAAATGAAAAGRGGGRRYSSNRPQPSRPQPSQPQLPVS</sequence>
<evidence type="ECO:0000256" key="1">
    <source>
        <dbReference type="ARBA" id="ARBA00004123"/>
    </source>
</evidence>
<evidence type="ECO:0000256" key="5">
    <source>
        <dbReference type="ARBA" id="ARBA00022490"/>
    </source>
</evidence>
<keyword evidence="7" id="KW-0509">mRNA transport</keyword>
<keyword evidence="9" id="KW-0694">RNA-binding</keyword>
<keyword evidence="8" id="KW-0810">Translation regulation</keyword>
<keyword evidence="16" id="KW-1185">Reference proteome</keyword>
<evidence type="ECO:0000256" key="6">
    <source>
        <dbReference type="ARBA" id="ARBA00022664"/>
    </source>
</evidence>